<keyword evidence="3" id="KW-0106">Calcium</keyword>
<dbReference type="Gene3D" id="1.10.238.10">
    <property type="entry name" value="EF-hand"/>
    <property type="match status" value="3"/>
</dbReference>
<evidence type="ECO:0000313" key="6">
    <source>
        <dbReference type="EMBL" id="KAK3236819.1"/>
    </source>
</evidence>
<feature type="domain" description="EF-hand" evidence="5">
    <location>
        <begin position="957"/>
        <end position="992"/>
    </location>
</feature>
<keyword evidence="7" id="KW-1185">Reference proteome</keyword>
<feature type="compositionally biased region" description="Low complexity" evidence="4">
    <location>
        <begin position="624"/>
        <end position="640"/>
    </location>
</feature>
<dbReference type="PROSITE" id="PS50222">
    <property type="entry name" value="EF_HAND_2"/>
    <property type="match status" value="5"/>
</dbReference>
<dbReference type="SMART" id="SM00054">
    <property type="entry name" value="EFh"/>
    <property type="match status" value="5"/>
</dbReference>
<evidence type="ECO:0000256" key="1">
    <source>
        <dbReference type="ARBA" id="ARBA00022723"/>
    </source>
</evidence>
<accession>A0AAE0BIV0</accession>
<dbReference type="Proteomes" id="UP001190700">
    <property type="component" value="Unassembled WGS sequence"/>
</dbReference>
<dbReference type="InterPro" id="IPR018247">
    <property type="entry name" value="EF_Hand_1_Ca_BS"/>
</dbReference>
<keyword evidence="1" id="KW-0479">Metal-binding</keyword>
<feature type="domain" description="EF-hand" evidence="5">
    <location>
        <begin position="854"/>
        <end position="889"/>
    </location>
</feature>
<dbReference type="InterPro" id="IPR039647">
    <property type="entry name" value="EF_hand_pair_protein_CML-like"/>
</dbReference>
<dbReference type="InterPro" id="IPR002048">
    <property type="entry name" value="EF_hand_dom"/>
</dbReference>
<keyword evidence="2" id="KW-0677">Repeat</keyword>
<dbReference type="PANTHER" id="PTHR10891">
    <property type="entry name" value="EF-HAND CALCIUM-BINDING DOMAIN CONTAINING PROTEIN"/>
    <property type="match status" value="1"/>
</dbReference>
<protein>
    <recommendedName>
        <fullName evidence="5">EF-hand domain-containing protein</fullName>
    </recommendedName>
</protein>
<evidence type="ECO:0000256" key="4">
    <source>
        <dbReference type="SAM" id="MobiDB-lite"/>
    </source>
</evidence>
<dbReference type="PROSITE" id="PS00018">
    <property type="entry name" value="EF_HAND_1"/>
    <property type="match status" value="4"/>
</dbReference>
<evidence type="ECO:0000256" key="3">
    <source>
        <dbReference type="ARBA" id="ARBA00022837"/>
    </source>
</evidence>
<comment type="caution">
    <text evidence="6">The sequence shown here is derived from an EMBL/GenBank/DDBJ whole genome shotgun (WGS) entry which is preliminary data.</text>
</comment>
<feature type="region of interest" description="Disordered" evidence="4">
    <location>
        <begin position="619"/>
        <end position="640"/>
    </location>
</feature>
<dbReference type="InterPro" id="IPR011992">
    <property type="entry name" value="EF-hand-dom_pair"/>
</dbReference>
<feature type="domain" description="EF-hand" evidence="5">
    <location>
        <begin position="1235"/>
        <end position="1270"/>
    </location>
</feature>
<dbReference type="GO" id="GO:0005509">
    <property type="term" value="F:calcium ion binding"/>
    <property type="evidence" value="ECO:0007669"/>
    <property type="project" value="InterPro"/>
</dbReference>
<feature type="domain" description="EF-hand" evidence="5">
    <location>
        <begin position="892"/>
        <end position="927"/>
    </location>
</feature>
<dbReference type="SUPFAM" id="SSF47473">
    <property type="entry name" value="EF-hand"/>
    <property type="match status" value="2"/>
</dbReference>
<feature type="non-terminal residue" evidence="6">
    <location>
        <position position="1"/>
    </location>
</feature>
<dbReference type="CDD" id="cd00051">
    <property type="entry name" value="EFh"/>
    <property type="match status" value="1"/>
</dbReference>
<gene>
    <name evidence="6" type="ORF">CYMTET_53065</name>
</gene>
<evidence type="ECO:0000313" key="7">
    <source>
        <dbReference type="Proteomes" id="UP001190700"/>
    </source>
</evidence>
<name>A0AAE0BIV0_9CHLO</name>
<dbReference type="Pfam" id="PF13499">
    <property type="entry name" value="EF-hand_7"/>
    <property type="match status" value="1"/>
</dbReference>
<feature type="region of interest" description="Disordered" evidence="4">
    <location>
        <begin position="1299"/>
        <end position="1323"/>
    </location>
</feature>
<reference evidence="6 7" key="1">
    <citation type="journal article" date="2015" name="Genome Biol. Evol.">
        <title>Comparative Genomics of a Bacterivorous Green Alga Reveals Evolutionary Causalities and Consequences of Phago-Mixotrophic Mode of Nutrition.</title>
        <authorList>
            <person name="Burns J.A."/>
            <person name="Paasch A."/>
            <person name="Narechania A."/>
            <person name="Kim E."/>
        </authorList>
    </citation>
    <scope>NUCLEOTIDE SEQUENCE [LARGE SCALE GENOMIC DNA]</scope>
    <source>
        <strain evidence="6 7">PLY_AMNH</strain>
    </source>
</reference>
<sequence length="1323" mass="144299">VREEETASLSFALQTLLADDIAQGISFQELKKSLRLLHVQQIRLGDDSERKAVSADQDVWVLQEIENQGKTLLLDPETGKVFAWDEADTERGWPRLIGRIAAGGVVRRFNPPPDVFLALCGYLRAQRSRMEACLDTFGIECCGEMEAAELASLVVSMQAGEAAPAPVDLTYVRLLMEGELEYRHLVREVDEASPQPPLEPPGKQGARASREAWVLREVLLEGRFLLEDEGSGLLYEDAGGERWPQVVGRWQRRELQLGDSASQLFGLLQLYLNEPKNCNYVQEVFRELDTAGIGILPTRKVLLLVKRLLPEVGVWMVSHKYLRSVEVLLELEDAGGLTCTRVVDLLGTVPCISGARDPMGDEEQQMERELEEVAEFLLENRSQIARLEALLQPPGEAGEGRHTADLGVVMGALREVLGLYRISVRLLQWLLRQLHSHDTRLDGRVPLHAVYQVLRLRRPEVIPHPASTRAGVRPPASVNSPAMPQGPPTLDQLAWELHELAPSAGGSQPSGLWDPHTERVYKHDAPGGVLYTVGTLVNGAIQQVVQPRPVAVFGHVAAVLRNSMQAFCDVFDHLLRESDVAGALGPAEVDRLLRRVRPGASLGERSIFRAAVFAATPPLPRQPAQPLQGRGSAAAAQPARDAYDGDRAQQAVTYFQLVECIQECASQAVCTESTLRDSKGGRPGAGPVPPALRVLRAAVLARHSAVRQAFLAELEAERSEVATPMCSAALPRSAMMRAVEAAAPTGETLGASQRRLFLLYLEALDPGGDGEGRFTFQELQAAAQVVWVQRRPPLGNVAVDGAGRNATQGQGAAGEASLLGRSSGAAVERLAEVRASGVGGNPGEKALSALARCMERGELPWLFRRFDEGGTGSLTSKQVLALLRHCAPHLEQSSKHAQKLLLLLDSDGDLLVSFSDLAQALRDQRVRELTWGLVVPRAQGTPGSRVLLARLAGTLLELEMSPLRLFRQYDMDGDGKLSAMEISRLLKELVPSLTEAEQKSSIAALDLDGDGLVSFDDFQGALHPAILAVGKPKEGLLSPRVGSAPLTPRSLHRTMSALSPRSRQAFLKAAPPASTTPVKHRGIEYIADDASGCVFPVTADNTPPSPMRDSHLVVGHLVGGQIQLLGEDVLQCLDSHCARHSSDLSRLFERFGAGEPPQLDARALHELLKHVIPNMSPQQERYLMVMLDLDGDGCVEMEDMAMVRKVYDAAGVRLRLRSTLQVDDVLTKLTGTMLVQRLGPKKLIEMFDANGTGALGEEELAHLLKWLLPGMLYAEMSRLLRKWKAMGFVDFQRHLKQTEHRSVGDGGRPSPEGYSHQPIVGLN</sequence>
<evidence type="ECO:0000256" key="2">
    <source>
        <dbReference type="ARBA" id="ARBA00022737"/>
    </source>
</evidence>
<organism evidence="6 7">
    <name type="scientific">Cymbomonas tetramitiformis</name>
    <dbReference type="NCBI Taxonomy" id="36881"/>
    <lineage>
        <taxon>Eukaryota</taxon>
        <taxon>Viridiplantae</taxon>
        <taxon>Chlorophyta</taxon>
        <taxon>Pyramimonadophyceae</taxon>
        <taxon>Pyramimonadales</taxon>
        <taxon>Pyramimonadaceae</taxon>
        <taxon>Cymbomonas</taxon>
    </lineage>
</organism>
<proteinExistence type="predicted"/>
<feature type="domain" description="EF-hand" evidence="5">
    <location>
        <begin position="993"/>
        <end position="1028"/>
    </location>
</feature>
<evidence type="ECO:0000259" key="5">
    <source>
        <dbReference type="PROSITE" id="PS50222"/>
    </source>
</evidence>
<dbReference type="EMBL" id="LGRX02034831">
    <property type="protein sequence ID" value="KAK3236819.1"/>
    <property type="molecule type" value="Genomic_DNA"/>
</dbReference>